<feature type="region of interest" description="Disordered" evidence="3">
    <location>
        <begin position="1"/>
        <end position="23"/>
    </location>
</feature>
<evidence type="ECO:0000256" key="1">
    <source>
        <dbReference type="ARBA" id="ARBA00009947"/>
    </source>
</evidence>
<feature type="region of interest" description="Disordered" evidence="3">
    <location>
        <begin position="242"/>
        <end position="262"/>
    </location>
</feature>
<evidence type="ECO:0000313" key="5">
    <source>
        <dbReference type="Proteomes" id="UP000009168"/>
    </source>
</evidence>
<dbReference type="GeneID" id="7831178"/>
<dbReference type="STRING" id="312017.Q23ZH0"/>
<dbReference type="InterPro" id="IPR037231">
    <property type="entry name" value="NAP-like_sf"/>
</dbReference>
<protein>
    <submittedName>
        <fullName evidence="4">Nucleosome assembly protein</fullName>
    </submittedName>
</protein>
<accession>Q23ZH0</accession>
<dbReference type="eggNOG" id="KOG1507">
    <property type="taxonomic scope" value="Eukaryota"/>
</dbReference>
<dbReference type="AlphaFoldDB" id="Q23ZH0"/>
<feature type="compositionally biased region" description="Basic and acidic residues" evidence="3">
    <location>
        <begin position="1"/>
        <end position="22"/>
    </location>
</feature>
<evidence type="ECO:0000313" key="4">
    <source>
        <dbReference type="EMBL" id="EAS01887.2"/>
    </source>
</evidence>
<dbReference type="Proteomes" id="UP000009168">
    <property type="component" value="Unassembled WGS sequence"/>
</dbReference>
<dbReference type="InterPro" id="IPR002164">
    <property type="entry name" value="NAP_family"/>
</dbReference>
<dbReference type="RefSeq" id="XP_001022132.2">
    <property type="nucleotide sequence ID" value="XM_001022132.3"/>
</dbReference>
<dbReference type="OrthoDB" id="312279at2759"/>
<dbReference type="Gene3D" id="3.30.1120.90">
    <property type="entry name" value="Nucleosome assembly protein"/>
    <property type="match status" value="1"/>
</dbReference>
<dbReference type="FunCoup" id="Q23ZH0">
    <property type="interactions" value="285"/>
</dbReference>
<dbReference type="SUPFAM" id="SSF143113">
    <property type="entry name" value="NAP-like"/>
    <property type="match status" value="1"/>
</dbReference>
<dbReference type="SMR" id="Q23ZH0"/>
<name>Q23ZH0_TETTS</name>
<dbReference type="EMBL" id="GG662552">
    <property type="protein sequence ID" value="EAS01887.2"/>
    <property type="molecule type" value="Genomic_DNA"/>
</dbReference>
<dbReference type="Pfam" id="PF00956">
    <property type="entry name" value="NAP"/>
    <property type="match status" value="1"/>
</dbReference>
<dbReference type="HOGENOM" id="CLU_038841_5_0_1"/>
<dbReference type="InParanoid" id="Q23ZH0"/>
<keyword evidence="5" id="KW-1185">Reference proteome</keyword>
<proteinExistence type="inferred from homology"/>
<dbReference type="GO" id="GO:0006334">
    <property type="term" value="P:nucleosome assembly"/>
    <property type="evidence" value="ECO:0007669"/>
    <property type="project" value="InterPro"/>
</dbReference>
<dbReference type="GO" id="GO:0005634">
    <property type="term" value="C:nucleus"/>
    <property type="evidence" value="ECO:0007669"/>
    <property type="project" value="InterPro"/>
</dbReference>
<reference evidence="5" key="1">
    <citation type="journal article" date="2006" name="PLoS Biol.">
        <title>Macronuclear genome sequence of the ciliate Tetrahymena thermophila, a model eukaryote.</title>
        <authorList>
            <person name="Eisen J.A."/>
            <person name="Coyne R.S."/>
            <person name="Wu M."/>
            <person name="Wu D."/>
            <person name="Thiagarajan M."/>
            <person name="Wortman J.R."/>
            <person name="Badger J.H."/>
            <person name="Ren Q."/>
            <person name="Amedeo P."/>
            <person name="Jones K.M."/>
            <person name="Tallon L.J."/>
            <person name="Delcher A.L."/>
            <person name="Salzberg S.L."/>
            <person name="Silva J.C."/>
            <person name="Haas B.J."/>
            <person name="Majoros W.H."/>
            <person name="Farzad M."/>
            <person name="Carlton J.M."/>
            <person name="Smith R.K. Jr."/>
            <person name="Garg J."/>
            <person name="Pearlman R.E."/>
            <person name="Karrer K.M."/>
            <person name="Sun L."/>
            <person name="Manning G."/>
            <person name="Elde N.C."/>
            <person name="Turkewitz A.P."/>
            <person name="Asai D.J."/>
            <person name="Wilkes D.E."/>
            <person name="Wang Y."/>
            <person name="Cai H."/>
            <person name="Collins K."/>
            <person name="Stewart B.A."/>
            <person name="Lee S.R."/>
            <person name="Wilamowska K."/>
            <person name="Weinberg Z."/>
            <person name="Ruzzo W.L."/>
            <person name="Wloga D."/>
            <person name="Gaertig J."/>
            <person name="Frankel J."/>
            <person name="Tsao C.-C."/>
            <person name="Gorovsky M.A."/>
            <person name="Keeling P.J."/>
            <person name="Waller R.F."/>
            <person name="Patron N.J."/>
            <person name="Cherry J.M."/>
            <person name="Stover N.A."/>
            <person name="Krieger C.J."/>
            <person name="del Toro C."/>
            <person name="Ryder H.F."/>
            <person name="Williamson S.C."/>
            <person name="Barbeau R.A."/>
            <person name="Hamilton E.P."/>
            <person name="Orias E."/>
        </authorList>
    </citation>
    <scope>NUCLEOTIDE SEQUENCE [LARGE SCALE GENOMIC DNA]</scope>
    <source>
        <strain evidence="5">SB210</strain>
    </source>
</reference>
<feature type="region of interest" description="Disordered" evidence="3">
    <location>
        <begin position="320"/>
        <end position="344"/>
    </location>
</feature>
<sequence length="344" mass="39583">MSSETAAKHDHQNCEDHDHDHEEIDIDQQIEESIKELALGEKIRAVAINHHLAEKKALDEELQKKIQALTFEYEQKSMPIYAKTQEIVQGRVPTEEELKDLEKYLKEEEKTQVEGAKKEEPITEYWLKAMKSNDVLAMEIKEQDETALKTLTKIEYVLEDTKKFHIVFTFGPNDYFTNTELKKTVELDENEEPVKTTGTPIEWKEGKNTTVKITKKTQKNKKTGVKRVVERETKIESFFNFFSDSAPTDAPEEEDEEKDEQAMDGDRINIDFDIARSLIDEVIPYSLEYFLGIKTGGEDHDEEIDMDDLDEEEIAQLQKEYAAKTGKKGPAAGGANDKKDCKQQ</sequence>
<feature type="compositionally biased region" description="Acidic residues" evidence="3">
    <location>
        <begin position="250"/>
        <end position="259"/>
    </location>
</feature>
<evidence type="ECO:0000256" key="2">
    <source>
        <dbReference type="RuleBase" id="RU003876"/>
    </source>
</evidence>
<dbReference type="KEGG" id="tet:TTHERM_00786930"/>
<gene>
    <name evidence="4" type="ORF">TTHERM_00786930</name>
</gene>
<dbReference type="OMA" id="AAECKQN"/>
<organism evidence="4 5">
    <name type="scientific">Tetrahymena thermophila (strain SB210)</name>
    <dbReference type="NCBI Taxonomy" id="312017"/>
    <lineage>
        <taxon>Eukaryota</taxon>
        <taxon>Sar</taxon>
        <taxon>Alveolata</taxon>
        <taxon>Ciliophora</taxon>
        <taxon>Intramacronucleata</taxon>
        <taxon>Oligohymenophorea</taxon>
        <taxon>Hymenostomatida</taxon>
        <taxon>Tetrahymenina</taxon>
        <taxon>Tetrahymenidae</taxon>
        <taxon>Tetrahymena</taxon>
    </lineage>
</organism>
<dbReference type="PANTHER" id="PTHR11875">
    <property type="entry name" value="TESTIS-SPECIFIC Y-ENCODED PROTEIN"/>
    <property type="match status" value="1"/>
</dbReference>
<comment type="similarity">
    <text evidence="1 2">Belongs to the nucleosome assembly protein (NAP) family.</text>
</comment>
<evidence type="ECO:0000256" key="3">
    <source>
        <dbReference type="SAM" id="MobiDB-lite"/>
    </source>
</evidence>